<evidence type="ECO:0000259" key="1">
    <source>
        <dbReference type="Pfam" id="PF01610"/>
    </source>
</evidence>
<dbReference type="AlphaFoldDB" id="T1C6L4"/>
<reference evidence="2" key="1">
    <citation type="submission" date="2013-08" db="EMBL/GenBank/DDBJ databases">
        <authorList>
            <person name="Mendez C."/>
            <person name="Richter M."/>
            <person name="Ferrer M."/>
            <person name="Sanchez J."/>
        </authorList>
    </citation>
    <scope>NUCLEOTIDE SEQUENCE</scope>
</reference>
<accession>T1C6L4</accession>
<sequence>KMMKHYLYGILSYFIHRITNAIAEGMNSKIATVQKMAYGYRNKEHLKTALYFHCGNLQLYPGPFRGRATPG</sequence>
<dbReference type="Pfam" id="PF01610">
    <property type="entry name" value="DDE_Tnp_ISL3"/>
    <property type="match status" value="1"/>
</dbReference>
<dbReference type="InterPro" id="IPR002560">
    <property type="entry name" value="Transposase_DDE"/>
</dbReference>
<dbReference type="EMBL" id="AUZY01001041">
    <property type="protein sequence ID" value="EQD76523.1"/>
    <property type="molecule type" value="Genomic_DNA"/>
</dbReference>
<proteinExistence type="predicted"/>
<comment type="caution">
    <text evidence="2">The sequence shown here is derived from an EMBL/GenBank/DDBJ whole genome shotgun (WGS) entry which is preliminary data.</text>
</comment>
<organism evidence="2">
    <name type="scientific">mine drainage metagenome</name>
    <dbReference type="NCBI Taxonomy" id="410659"/>
    <lineage>
        <taxon>unclassified sequences</taxon>
        <taxon>metagenomes</taxon>
        <taxon>ecological metagenomes</taxon>
    </lineage>
</organism>
<protein>
    <submittedName>
        <fullName evidence="2">Transposase</fullName>
    </submittedName>
</protein>
<evidence type="ECO:0000313" key="2">
    <source>
        <dbReference type="EMBL" id="EQD76523.1"/>
    </source>
</evidence>
<feature type="domain" description="Transposase IS204/IS1001/IS1096/IS1165 DDE" evidence="1">
    <location>
        <begin position="1"/>
        <end position="49"/>
    </location>
</feature>
<gene>
    <name evidence="2" type="ORF">B1B_01624</name>
</gene>
<feature type="non-terminal residue" evidence="2">
    <location>
        <position position="1"/>
    </location>
</feature>
<reference evidence="2" key="2">
    <citation type="journal article" date="2014" name="ISME J.">
        <title>Microbial stratification in low pH oxic and suboxic macroscopic growths along an acid mine drainage.</title>
        <authorList>
            <person name="Mendez-Garcia C."/>
            <person name="Mesa V."/>
            <person name="Sprenger R.R."/>
            <person name="Richter M."/>
            <person name="Diez M.S."/>
            <person name="Solano J."/>
            <person name="Bargiela R."/>
            <person name="Golyshina O.V."/>
            <person name="Manteca A."/>
            <person name="Ramos J.L."/>
            <person name="Gallego J.R."/>
            <person name="Llorente I."/>
            <person name="Martins Dos Santos V.A."/>
            <person name="Jensen O.N."/>
            <person name="Pelaez A.I."/>
            <person name="Sanchez J."/>
            <person name="Ferrer M."/>
        </authorList>
    </citation>
    <scope>NUCLEOTIDE SEQUENCE</scope>
</reference>
<name>T1C6L4_9ZZZZ</name>
<feature type="non-terminal residue" evidence="2">
    <location>
        <position position="71"/>
    </location>
</feature>